<comment type="caution">
    <text evidence="2">The sequence shown here is derived from an EMBL/GenBank/DDBJ whole genome shotgun (WGS) entry which is preliminary data.</text>
</comment>
<accession>A0AAV7T2D9</accession>
<evidence type="ECO:0000313" key="2">
    <source>
        <dbReference type="EMBL" id="KAJ1170593.1"/>
    </source>
</evidence>
<proteinExistence type="predicted"/>
<protein>
    <submittedName>
        <fullName evidence="2">Uncharacterized protein</fullName>
    </submittedName>
</protein>
<dbReference type="AlphaFoldDB" id="A0AAV7T2D9"/>
<name>A0AAV7T2D9_PLEWA</name>
<gene>
    <name evidence="2" type="ORF">NDU88_002466</name>
</gene>
<dbReference type="EMBL" id="JANPWB010000007">
    <property type="protein sequence ID" value="KAJ1170593.1"/>
    <property type="molecule type" value="Genomic_DNA"/>
</dbReference>
<dbReference type="Proteomes" id="UP001066276">
    <property type="component" value="Chromosome 4_1"/>
</dbReference>
<evidence type="ECO:0000313" key="3">
    <source>
        <dbReference type="Proteomes" id="UP001066276"/>
    </source>
</evidence>
<evidence type="ECO:0000256" key="1">
    <source>
        <dbReference type="SAM" id="MobiDB-lite"/>
    </source>
</evidence>
<reference evidence="2" key="1">
    <citation type="journal article" date="2022" name="bioRxiv">
        <title>Sequencing and chromosome-scale assembly of the giantPleurodeles waltlgenome.</title>
        <authorList>
            <person name="Brown T."/>
            <person name="Elewa A."/>
            <person name="Iarovenko S."/>
            <person name="Subramanian E."/>
            <person name="Araus A.J."/>
            <person name="Petzold A."/>
            <person name="Susuki M."/>
            <person name="Suzuki K.-i.T."/>
            <person name="Hayashi T."/>
            <person name="Toyoda A."/>
            <person name="Oliveira C."/>
            <person name="Osipova E."/>
            <person name="Leigh N.D."/>
            <person name="Simon A."/>
            <person name="Yun M.H."/>
        </authorList>
    </citation>
    <scope>NUCLEOTIDE SEQUENCE</scope>
    <source>
        <strain evidence="2">20211129_DDA</strain>
        <tissue evidence="2">Liver</tissue>
    </source>
</reference>
<keyword evidence="3" id="KW-1185">Reference proteome</keyword>
<organism evidence="2 3">
    <name type="scientific">Pleurodeles waltl</name>
    <name type="common">Iberian ribbed newt</name>
    <dbReference type="NCBI Taxonomy" id="8319"/>
    <lineage>
        <taxon>Eukaryota</taxon>
        <taxon>Metazoa</taxon>
        <taxon>Chordata</taxon>
        <taxon>Craniata</taxon>
        <taxon>Vertebrata</taxon>
        <taxon>Euteleostomi</taxon>
        <taxon>Amphibia</taxon>
        <taxon>Batrachia</taxon>
        <taxon>Caudata</taxon>
        <taxon>Salamandroidea</taxon>
        <taxon>Salamandridae</taxon>
        <taxon>Pleurodelinae</taxon>
        <taxon>Pleurodeles</taxon>
    </lineage>
</organism>
<feature type="region of interest" description="Disordered" evidence="1">
    <location>
        <begin position="62"/>
        <end position="87"/>
    </location>
</feature>
<feature type="compositionally biased region" description="Basic and acidic residues" evidence="1">
    <location>
        <begin position="75"/>
        <end position="87"/>
    </location>
</feature>
<sequence length="87" mass="10002">MFNSLSWQEDQALSTPFRGSLPYLVKKRAAELNEACRKDANSPQRAVEKHCYRSEKTRLMKRVASHGNSPQRVAESWKRAEGNDHSK</sequence>